<feature type="domain" description="Histidine kinase" evidence="18">
    <location>
        <begin position="380"/>
        <end position="680"/>
    </location>
</feature>
<dbReference type="AlphaFoldDB" id="A0A1Y1IFS1"/>
<evidence type="ECO:0000313" key="22">
    <source>
        <dbReference type="Proteomes" id="UP000054558"/>
    </source>
</evidence>
<dbReference type="CDD" id="cd00082">
    <property type="entry name" value="HisKA"/>
    <property type="match status" value="1"/>
</dbReference>
<dbReference type="InterPro" id="IPR001789">
    <property type="entry name" value="Sig_transdc_resp-reg_receiver"/>
</dbReference>
<dbReference type="Gene3D" id="1.10.287.130">
    <property type="match status" value="1"/>
</dbReference>
<evidence type="ECO:0000256" key="2">
    <source>
        <dbReference type="ARBA" id="ARBA00004477"/>
    </source>
</evidence>
<dbReference type="Pfam" id="PF03924">
    <property type="entry name" value="CHASE"/>
    <property type="match status" value="1"/>
</dbReference>
<comment type="subcellular location">
    <subcellularLocation>
        <location evidence="2">Endoplasmic reticulum membrane</location>
        <topology evidence="2">Multi-pass membrane protein</topology>
    </subcellularLocation>
</comment>
<keyword evidence="7 17" id="KW-0812">Transmembrane</keyword>
<dbReference type="InterPro" id="IPR005467">
    <property type="entry name" value="His_kinase_dom"/>
</dbReference>
<evidence type="ECO:0000256" key="13">
    <source>
        <dbReference type="ARBA" id="ARBA00023012"/>
    </source>
</evidence>
<dbReference type="SMART" id="SM00388">
    <property type="entry name" value="HisKA"/>
    <property type="match status" value="1"/>
</dbReference>
<dbReference type="Pfam" id="PF00072">
    <property type="entry name" value="Response_reg"/>
    <property type="match status" value="1"/>
</dbReference>
<proteinExistence type="inferred from homology"/>
<dbReference type="FunFam" id="1.10.287.130:FF:000004">
    <property type="entry name" value="Ethylene receptor 1"/>
    <property type="match status" value="1"/>
</dbReference>
<dbReference type="EC" id="2.7.13.3" evidence="4"/>
<dbReference type="OrthoDB" id="10266508at2759"/>
<feature type="domain" description="CHASE" evidence="20">
    <location>
        <begin position="78"/>
        <end position="304"/>
    </location>
</feature>
<dbReference type="InterPro" id="IPR006189">
    <property type="entry name" value="CHASE_dom"/>
</dbReference>
<evidence type="ECO:0000256" key="11">
    <source>
        <dbReference type="ARBA" id="ARBA00022840"/>
    </source>
</evidence>
<keyword evidence="13" id="KW-0902">Two-component regulatory system</keyword>
<dbReference type="InterPro" id="IPR004358">
    <property type="entry name" value="Sig_transdc_His_kin-like_C"/>
</dbReference>
<dbReference type="GO" id="GO:0000155">
    <property type="term" value="F:phosphorelay sensor kinase activity"/>
    <property type="evidence" value="ECO:0000318"/>
    <property type="project" value="GO_Central"/>
</dbReference>
<dbReference type="STRING" id="105231.A0A1Y1IFS1"/>
<dbReference type="GO" id="GO:0005886">
    <property type="term" value="C:plasma membrane"/>
    <property type="evidence" value="ECO:0000318"/>
    <property type="project" value="GO_Central"/>
</dbReference>
<evidence type="ECO:0000313" key="21">
    <source>
        <dbReference type="EMBL" id="GAQ89700.1"/>
    </source>
</evidence>
<keyword evidence="11" id="KW-0067">ATP-binding</keyword>
<dbReference type="PROSITE" id="PS50110">
    <property type="entry name" value="RESPONSE_REGULATORY"/>
    <property type="match status" value="1"/>
</dbReference>
<feature type="modified residue" description="4-aspartylphosphate" evidence="15">
    <location>
        <position position="1034"/>
    </location>
</feature>
<keyword evidence="10 21" id="KW-0418">Kinase</keyword>
<feature type="compositionally biased region" description="Basic and acidic residues" evidence="16">
    <location>
        <begin position="800"/>
        <end position="813"/>
    </location>
</feature>
<evidence type="ECO:0000256" key="8">
    <source>
        <dbReference type="ARBA" id="ARBA00022741"/>
    </source>
</evidence>
<feature type="transmembrane region" description="Helical" evidence="17">
    <location>
        <begin position="319"/>
        <end position="339"/>
    </location>
</feature>
<dbReference type="SUPFAM" id="SSF47384">
    <property type="entry name" value="Homodimeric domain of signal transducing histidine kinase"/>
    <property type="match status" value="1"/>
</dbReference>
<dbReference type="SMART" id="SM00448">
    <property type="entry name" value="REC"/>
    <property type="match status" value="1"/>
</dbReference>
<dbReference type="CDD" id="cd16922">
    <property type="entry name" value="HATPase_EvgS-ArcB-TorS-like"/>
    <property type="match status" value="1"/>
</dbReference>
<evidence type="ECO:0000256" key="1">
    <source>
        <dbReference type="ARBA" id="ARBA00000085"/>
    </source>
</evidence>
<evidence type="ECO:0000259" key="19">
    <source>
        <dbReference type="PROSITE" id="PS50110"/>
    </source>
</evidence>
<keyword evidence="22" id="KW-1185">Reference proteome</keyword>
<evidence type="ECO:0000256" key="3">
    <source>
        <dbReference type="ARBA" id="ARBA00009842"/>
    </source>
</evidence>
<keyword evidence="8" id="KW-0547">Nucleotide-binding</keyword>
<evidence type="ECO:0000256" key="7">
    <source>
        <dbReference type="ARBA" id="ARBA00022692"/>
    </source>
</evidence>
<comment type="catalytic activity">
    <reaction evidence="1">
        <text>ATP + protein L-histidine = ADP + protein N-phospho-L-histidine.</text>
        <dbReference type="EC" id="2.7.13.3"/>
    </reaction>
</comment>
<dbReference type="SUPFAM" id="SSF52172">
    <property type="entry name" value="CheY-like"/>
    <property type="match status" value="1"/>
</dbReference>
<keyword evidence="9" id="KW-0936">Ethylene signaling pathway</keyword>
<dbReference type="PANTHER" id="PTHR43047:SF68">
    <property type="entry name" value="HISTIDINE KINASE 5"/>
    <property type="match status" value="1"/>
</dbReference>
<evidence type="ECO:0000256" key="14">
    <source>
        <dbReference type="ARBA" id="ARBA00023136"/>
    </source>
</evidence>
<keyword evidence="12 17" id="KW-1133">Transmembrane helix</keyword>
<dbReference type="Gene3D" id="3.30.565.10">
    <property type="entry name" value="Histidine kinase-like ATPase, C-terminal domain"/>
    <property type="match status" value="1"/>
</dbReference>
<dbReference type="GO" id="GO:0005524">
    <property type="term" value="F:ATP binding"/>
    <property type="evidence" value="ECO:0007669"/>
    <property type="project" value="UniProtKB-KW"/>
</dbReference>
<evidence type="ECO:0000256" key="10">
    <source>
        <dbReference type="ARBA" id="ARBA00022777"/>
    </source>
</evidence>
<dbReference type="CDD" id="cd17546">
    <property type="entry name" value="REC_hyHK_CKI1_RcsC-like"/>
    <property type="match status" value="1"/>
</dbReference>
<feature type="compositionally biased region" description="Polar residues" evidence="16">
    <location>
        <begin position="855"/>
        <end position="866"/>
    </location>
</feature>
<evidence type="ECO:0000256" key="15">
    <source>
        <dbReference type="PROSITE-ProRule" id="PRU00169"/>
    </source>
</evidence>
<dbReference type="InterPro" id="IPR011006">
    <property type="entry name" value="CheY-like_superfamily"/>
</dbReference>
<dbReference type="SUPFAM" id="SSF55874">
    <property type="entry name" value="ATPase domain of HSP90 chaperone/DNA topoisomerase II/histidine kinase"/>
    <property type="match status" value="1"/>
</dbReference>
<dbReference type="PRINTS" id="PR00344">
    <property type="entry name" value="BCTRLSENSOR"/>
</dbReference>
<evidence type="ECO:0000256" key="5">
    <source>
        <dbReference type="ARBA" id="ARBA00022553"/>
    </source>
</evidence>
<keyword evidence="14 17" id="KW-0472">Membrane</keyword>
<feature type="transmembrane region" description="Helical" evidence="17">
    <location>
        <begin position="15"/>
        <end position="36"/>
    </location>
</feature>
<dbReference type="EMBL" id="DF237501">
    <property type="protein sequence ID" value="GAQ89700.1"/>
    <property type="molecule type" value="Genomic_DNA"/>
</dbReference>
<dbReference type="InterPro" id="IPR003661">
    <property type="entry name" value="HisK_dim/P_dom"/>
</dbReference>
<protein>
    <recommendedName>
        <fullName evidence="4">histidine kinase</fullName>
        <ecNumber evidence="4">2.7.13.3</ecNumber>
    </recommendedName>
</protein>
<feature type="compositionally biased region" description="Polar residues" evidence="16">
    <location>
        <begin position="928"/>
        <end position="946"/>
    </location>
</feature>
<dbReference type="SMART" id="SM01079">
    <property type="entry name" value="CHASE"/>
    <property type="match status" value="1"/>
</dbReference>
<evidence type="ECO:0000259" key="18">
    <source>
        <dbReference type="PROSITE" id="PS50109"/>
    </source>
</evidence>
<dbReference type="PANTHER" id="PTHR43047">
    <property type="entry name" value="TWO-COMPONENT HISTIDINE PROTEIN KINASE"/>
    <property type="match status" value="1"/>
</dbReference>
<evidence type="ECO:0000256" key="16">
    <source>
        <dbReference type="SAM" id="MobiDB-lite"/>
    </source>
</evidence>
<dbReference type="InterPro" id="IPR003594">
    <property type="entry name" value="HATPase_dom"/>
</dbReference>
<dbReference type="InterPro" id="IPR042240">
    <property type="entry name" value="CHASE_sf"/>
</dbReference>
<organism evidence="21 22">
    <name type="scientific">Klebsormidium nitens</name>
    <name type="common">Green alga</name>
    <name type="synonym">Ulothrix nitens</name>
    <dbReference type="NCBI Taxonomy" id="105231"/>
    <lineage>
        <taxon>Eukaryota</taxon>
        <taxon>Viridiplantae</taxon>
        <taxon>Streptophyta</taxon>
        <taxon>Klebsormidiophyceae</taxon>
        <taxon>Klebsormidiales</taxon>
        <taxon>Klebsormidiaceae</taxon>
        <taxon>Klebsormidium</taxon>
    </lineage>
</organism>
<dbReference type="Pfam" id="PF02518">
    <property type="entry name" value="HATPase_c"/>
    <property type="match status" value="1"/>
</dbReference>
<dbReference type="PROSITE" id="PS50109">
    <property type="entry name" value="HIS_KIN"/>
    <property type="match status" value="1"/>
</dbReference>
<keyword evidence="6" id="KW-0808">Transferase</keyword>
<gene>
    <name evidence="21" type="ORF">KFL_005520060</name>
</gene>
<keyword evidence="5 15" id="KW-0597">Phosphoprotein</keyword>
<reference evidence="21 22" key="1">
    <citation type="journal article" date="2014" name="Nat. Commun.">
        <title>Klebsormidium flaccidum genome reveals primary factors for plant terrestrial adaptation.</title>
        <authorList>
            <person name="Hori K."/>
            <person name="Maruyama F."/>
            <person name="Fujisawa T."/>
            <person name="Togashi T."/>
            <person name="Yamamoto N."/>
            <person name="Seo M."/>
            <person name="Sato S."/>
            <person name="Yamada T."/>
            <person name="Mori H."/>
            <person name="Tajima N."/>
            <person name="Moriyama T."/>
            <person name="Ikeuchi M."/>
            <person name="Watanabe M."/>
            <person name="Wada H."/>
            <person name="Kobayashi K."/>
            <person name="Saito M."/>
            <person name="Masuda T."/>
            <person name="Sasaki-Sekimoto Y."/>
            <person name="Mashiguchi K."/>
            <person name="Awai K."/>
            <person name="Shimojima M."/>
            <person name="Masuda S."/>
            <person name="Iwai M."/>
            <person name="Nobusawa T."/>
            <person name="Narise T."/>
            <person name="Kondo S."/>
            <person name="Saito H."/>
            <person name="Sato R."/>
            <person name="Murakawa M."/>
            <person name="Ihara Y."/>
            <person name="Oshima-Yamada Y."/>
            <person name="Ohtaka K."/>
            <person name="Satoh M."/>
            <person name="Sonobe K."/>
            <person name="Ishii M."/>
            <person name="Ohtani R."/>
            <person name="Kanamori-Sato M."/>
            <person name="Honoki R."/>
            <person name="Miyazaki D."/>
            <person name="Mochizuki H."/>
            <person name="Umetsu J."/>
            <person name="Higashi K."/>
            <person name="Shibata D."/>
            <person name="Kamiya Y."/>
            <person name="Sato N."/>
            <person name="Nakamura Y."/>
            <person name="Tabata S."/>
            <person name="Ida S."/>
            <person name="Kurokawa K."/>
            <person name="Ohta H."/>
        </authorList>
    </citation>
    <scope>NUCLEOTIDE SEQUENCE [LARGE SCALE GENOMIC DNA]</scope>
    <source>
        <strain evidence="21 22">NIES-2285</strain>
    </source>
</reference>
<evidence type="ECO:0000256" key="12">
    <source>
        <dbReference type="ARBA" id="ARBA00022989"/>
    </source>
</evidence>
<dbReference type="Pfam" id="PF00512">
    <property type="entry name" value="HisKA"/>
    <property type="match status" value="1"/>
</dbReference>
<dbReference type="Gene3D" id="3.40.50.2300">
    <property type="match status" value="1"/>
</dbReference>
<comment type="similarity">
    <text evidence="3">Belongs to the ethylene receptor family.</text>
</comment>
<evidence type="ECO:0000256" key="17">
    <source>
        <dbReference type="SAM" id="Phobius"/>
    </source>
</evidence>
<feature type="compositionally biased region" description="Basic and acidic residues" evidence="16">
    <location>
        <begin position="831"/>
        <end position="840"/>
    </location>
</feature>
<dbReference type="GO" id="GO:0009873">
    <property type="term" value="P:ethylene-activated signaling pathway"/>
    <property type="evidence" value="ECO:0007669"/>
    <property type="project" value="UniProtKB-KW"/>
</dbReference>
<evidence type="ECO:0000259" key="20">
    <source>
        <dbReference type="PROSITE" id="PS50839"/>
    </source>
</evidence>
<dbReference type="GO" id="GO:0009927">
    <property type="term" value="F:histidine phosphotransfer kinase activity"/>
    <property type="evidence" value="ECO:0000318"/>
    <property type="project" value="GO_Central"/>
</dbReference>
<evidence type="ECO:0000256" key="6">
    <source>
        <dbReference type="ARBA" id="ARBA00022679"/>
    </source>
</evidence>
<dbReference type="InterPro" id="IPR036097">
    <property type="entry name" value="HisK_dim/P_sf"/>
</dbReference>
<dbReference type="PROSITE" id="PS50839">
    <property type="entry name" value="CHASE"/>
    <property type="match status" value="1"/>
</dbReference>
<feature type="domain" description="Response regulatory" evidence="19">
    <location>
        <begin position="985"/>
        <end position="1100"/>
    </location>
</feature>
<feature type="compositionally biased region" description="Polar residues" evidence="16">
    <location>
        <begin position="890"/>
        <end position="906"/>
    </location>
</feature>
<feature type="compositionally biased region" description="Basic and acidic residues" evidence="16">
    <location>
        <begin position="774"/>
        <end position="787"/>
    </location>
</feature>
<name>A0A1Y1IFS1_KLENI</name>
<dbReference type="Proteomes" id="UP000054558">
    <property type="component" value="Unassembled WGS sequence"/>
</dbReference>
<accession>A0A1Y1IFS1</accession>
<evidence type="ECO:0000256" key="9">
    <source>
        <dbReference type="ARBA" id="ARBA00022745"/>
    </source>
</evidence>
<dbReference type="SMART" id="SM00387">
    <property type="entry name" value="HATPase_c"/>
    <property type="match status" value="1"/>
</dbReference>
<dbReference type="Gene3D" id="3.30.450.350">
    <property type="entry name" value="CHASE domain"/>
    <property type="match status" value="1"/>
</dbReference>
<evidence type="ECO:0000256" key="4">
    <source>
        <dbReference type="ARBA" id="ARBA00012438"/>
    </source>
</evidence>
<dbReference type="GO" id="GO:0005789">
    <property type="term" value="C:endoplasmic reticulum membrane"/>
    <property type="evidence" value="ECO:0007669"/>
    <property type="project" value="UniProtKB-SubCell"/>
</dbReference>
<sequence>MKRGCRPGPPTKLTLFLAVWLLAGVAVSVGTFFVLFEQQKHDKSMTCNERCVNRAKAYQSELYASFETINMYSGLVKAYPNVTSEDFQNYANETNILVPSSQGVTYIKHVLGPDRAAAEAVLGAQFTQYGTPDSNGSPTFVTRDSAPEYFVTWRASLPQYERLFAGYDTLSNPRLAAVAKLARDTGQLTVTYPFPSVLGTTALGMYYPVYTNLPPQPVNASLEQLRQGLAGFIVSVFNATALFKDADKRFQTQLGRLRLYDVSGPPNLGPQPSLMYQTPESPPSRYRFSATSTYNLGGRSYRLDCSADASIRSILGAPLSWAAVLLVVFLAIGLSVYVVTKWIQQKKAEVYRIEKLNKEFEAARHKAESADKAKSAFLATMSHELRTPLTGTLGMLDLLRLTPMTEVQSLYVSTMQSSAESLLGCLNDILDFSKIEAGQLRLEEIDLDVAAVVHRVVALFSGKLLEKGLRIELELPEPADCMAKGDPLRLQQVLSNLLSNAIKFTESGGITVRWRRLPHPPLGNGIPERYSPDNKGDAVIDLEEPQDAARTRCLENMLRRRTSHARSGASVGTSEGGAVYGPGLQLPQSDGPDASSLPGGSATWHEFSVTDTGVGIAPESQRKLFKSFVQADDTTTRMYGGTGLGLVICKKLVEAMGGTIAVQSELNKGTTFTCSVRLQRCTGPLTRRPSRTLSLAPSRGPPPVRMDDLIRLSPKGPLEPRAAPVSTEPATRSLQPAGEIADQAGREGTSDQPGRGVTGPVVDEGRESPQLGEGGKDVRVVKTEAASHRHAGGKAGAPERAAHGGELEGKREDEEKESAGALLSGGKSPRKGTEAKEEVMAKFLTGVGAEGDGTALNSAEQQTSPTGEERRSAGDASSGSSLRNDKSPGESGSSLQATSSHKNSPGITPRVSVEGLRAHVEEPGEISEVSTAPPSVELSSRSVTENGSPSVSGISSYGSGISSYGSGNFGSIQEQGPSQLHTRARILVAEDNVVNQLLIRKMLKHHGHDVDVVGNGRLAVDAVRTKAYTLCLMDLQMPVLDGIHATEEIRQLEGPSSRLPIYILSADVLAQNKLRHLNIDGYLTKPISWPTVFAVISEQLQAQGAVS</sequence>
<feature type="region of interest" description="Disordered" evidence="16">
    <location>
        <begin position="685"/>
        <end position="954"/>
    </location>
</feature>
<dbReference type="InterPro" id="IPR036890">
    <property type="entry name" value="HATPase_C_sf"/>
</dbReference>
<dbReference type="GO" id="GO:0000160">
    <property type="term" value="P:phosphorelay signal transduction system"/>
    <property type="evidence" value="ECO:0000318"/>
    <property type="project" value="GO_Central"/>
</dbReference>